<keyword evidence="7" id="KW-1185">Reference proteome</keyword>
<feature type="transmembrane region" description="Helical" evidence="4">
    <location>
        <begin position="292"/>
        <end position="310"/>
    </location>
</feature>
<feature type="transmembrane region" description="Helical" evidence="4">
    <location>
        <begin position="259"/>
        <end position="280"/>
    </location>
</feature>
<dbReference type="OrthoDB" id="1404228at2"/>
<evidence type="ECO:0000256" key="3">
    <source>
        <dbReference type="ARBA" id="ARBA00023136"/>
    </source>
</evidence>
<comment type="caution">
    <text evidence="6">The sequence shown here is derived from an EMBL/GenBank/DDBJ whole genome shotgun (WGS) entry which is preliminary data.</text>
</comment>
<evidence type="ECO:0000313" key="6">
    <source>
        <dbReference type="EMBL" id="MXQ14097.1"/>
    </source>
</evidence>
<evidence type="ECO:0000313" key="7">
    <source>
        <dbReference type="Proteomes" id="UP000436483"/>
    </source>
</evidence>
<feature type="transmembrane region" description="Helical" evidence="4">
    <location>
        <begin position="140"/>
        <end position="165"/>
    </location>
</feature>
<feature type="transmembrane region" description="Helical" evidence="4">
    <location>
        <begin position="350"/>
        <end position="373"/>
    </location>
</feature>
<feature type="domain" description="Major facilitator superfamily (MFS) profile" evidence="5">
    <location>
        <begin position="14"/>
        <end position="405"/>
    </location>
</feature>
<reference evidence="6 7" key="2">
    <citation type="submission" date="2020-01" db="EMBL/GenBank/DDBJ databases">
        <title>Microvirga sp. nov., an arsenate reduction bacterium isolated from Tibet hotspring sediments.</title>
        <authorList>
            <person name="Xian W.-D."/>
            <person name="Li W.-J."/>
        </authorList>
    </citation>
    <scope>NUCLEOTIDE SEQUENCE [LARGE SCALE GENOMIC DNA]</scope>
    <source>
        <strain evidence="6 7">KCTC 23863</strain>
    </source>
</reference>
<keyword evidence="1 4" id="KW-0812">Transmembrane</keyword>
<gene>
    <name evidence="6" type="ORF">GR328_22090</name>
</gene>
<feature type="transmembrane region" description="Helical" evidence="4">
    <location>
        <begin position="171"/>
        <end position="190"/>
    </location>
</feature>
<dbReference type="RefSeq" id="WP_160887708.1">
    <property type="nucleotide sequence ID" value="NZ_WURB01000026.1"/>
</dbReference>
<evidence type="ECO:0000256" key="2">
    <source>
        <dbReference type="ARBA" id="ARBA00022989"/>
    </source>
</evidence>
<protein>
    <submittedName>
        <fullName evidence="6">MFS transporter</fullName>
    </submittedName>
</protein>
<name>A0A7X3MVQ0_9HYPH</name>
<feature type="transmembrane region" description="Helical" evidence="4">
    <location>
        <begin position="316"/>
        <end position="338"/>
    </location>
</feature>
<dbReference type="EMBL" id="WURB01000026">
    <property type="protein sequence ID" value="MXQ14097.1"/>
    <property type="molecule type" value="Genomic_DNA"/>
</dbReference>
<dbReference type="InterPro" id="IPR036259">
    <property type="entry name" value="MFS_trans_sf"/>
</dbReference>
<sequence length="409" mass="43649">MHSPQTSGLQRLQWLAGGFLLTFSSAFGQTFFIALFASDLKGEFGLSDGAFGTFYMAATLASATVLMWVGRVADRRDLKRVSVLTLAGLALTAAAMASVTAAWMLFPVLFGLRLFGQGLPGHISLTAMARWFVARRGRAIAIAAMGFPASQAVLPIIAIALTGAYGWRMTWWLSAAAVALLSIPLILLLFRNEPHEPERSAMHGADPRVVPARRQWTRAEVLRDPIFYVLMPGVLTSPFVVTGIFFHQITIVHAKGWDLTWFVGWYAANAATTVIATLATGWAIDRFGAARVLPGFLLPLVAGVAVLTASDNPYAAPAFMVLSGLSLGSANTVLGAIWAELYGTRHLGSIRALASSGGVLASALAPGLMGYLFDAGVTVTHQLAMLAAYTLVSACLLVMVAPRLRLRSR</sequence>
<feature type="transmembrane region" description="Helical" evidence="4">
    <location>
        <begin position="112"/>
        <end position="133"/>
    </location>
</feature>
<dbReference type="PANTHER" id="PTHR11360">
    <property type="entry name" value="MONOCARBOXYLATE TRANSPORTER"/>
    <property type="match status" value="1"/>
</dbReference>
<organism evidence="6 7">
    <name type="scientific">Microvirga makkahensis</name>
    <dbReference type="NCBI Taxonomy" id="1128670"/>
    <lineage>
        <taxon>Bacteria</taxon>
        <taxon>Pseudomonadati</taxon>
        <taxon>Pseudomonadota</taxon>
        <taxon>Alphaproteobacteria</taxon>
        <taxon>Hyphomicrobiales</taxon>
        <taxon>Methylobacteriaceae</taxon>
        <taxon>Microvirga</taxon>
    </lineage>
</organism>
<feature type="transmembrane region" description="Helical" evidence="4">
    <location>
        <begin position="379"/>
        <end position="401"/>
    </location>
</feature>
<feature type="transmembrane region" description="Helical" evidence="4">
    <location>
        <begin position="226"/>
        <end position="247"/>
    </location>
</feature>
<feature type="transmembrane region" description="Helical" evidence="4">
    <location>
        <begin position="12"/>
        <end position="37"/>
    </location>
</feature>
<evidence type="ECO:0000259" key="5">
    <source>
        <dbReference type="PROSITE" id="PS50850"/>
    </source>
</evidence>
<evidence type="ECO:0000256" key="1">
    <source>
        <dbReference type="ARBA" id="ARBA00022692"/>
    </source>
</evidence>
<dbReference type="GO" id="GO:0022857">
    <property type="term" value="F:transmembrane transporter activity"/>
    <property type="evidence" value="ECO:0007669"/>
    <property type="project" value="InterPro"/>
</dbReference>
<dbReference type="InterPro" id="IPR011701">
    <property type="entry name" value="MFS"/>
</dbReference>
<dbReference type="InterPro" id="IPR050327">
    <property type="entry name" value="Proton-linked_MCT"/>
</dbReference>
<dbReference type="PROSITE" id="PS50850">
    <property type="entry name" value="MFS"/>
    <property type="match status" value="1"/>
</dbReference>
<reference evidence="6 7" key="1">
    <citation type="submission" date="2019-12" db="EMBL/GenBank/DDBJ databases">
        <authorList>
            <person name="Yuan C.-G."/>
        </authorList>
    </citation>
    <scope>NUCLEOTIDE SEQUENCE [LARGE SCALE GENOMIC DNA]</scope>
    <source>
        <strain evidence="6 7">KCTC 23863</strain>
    </source>
</reference>
<feature type="transmembrane region" description="Helical" evidence="4">
    <location>
        <begin position="81"/>
        <end position="106"/>
    </location>
</feature>
<dbReference type="Proteomes" id="UP000436483">
    <property type="component" value="Unassembled WGS sequence"/>
</dbReference>
<feature type="transmembrane region" description="Helical" evidence="4">
    <location>
        <begin position="49"/>
        <end position="69"/>
    </location>
</feature>
<keyword evidence="2 4" id="KW-1133">Transmembrane helix</keyword>
<evidence type="ECO:0000256" key="4">
    <source>
        <dbReference type="SAM" id="Phobius"/>
    </source>
</evidence>
<keyword evidence="3 4" id="KW-0472">Membrane</keyword>
<dbReference type="InterPro" id="IPR020846">
    <property type="entry name" value="MFS_dom"/>
</dbReference>
<dbReference type="PANTHER" id="PTHR11360:SF308">
    <property type="entry name" value="BLL3089 PROTEIN"/>
    <property type="match status" value="1"/>
</dbReference>
<accession>A0A7X3MVQ0</accession>
<dbReference type="Gene3D" id="1.20.1250.20">
    <property type="entry name" value="MFS general substrate transporter like domains"/>
    <property type="match status" value="1"/>
</dbReference>
<dbReference type="Pfam" id="PF07690">
    <property type="entry name" value="MFS_1"/>
    <property type="match status" value="1"/>
</dbReference>
<proteinExistence type="predicted"/>
<dbReference type="AlphaFoldDB" id="A0A7X3MVQ0"/>
<dbReference type="SUPFAM" id="SSF103473">
    <property type="entry name" value="MFS general substrate transporter"/>
    <property type="match status" value="1"/>
</dbReference>